<dbReference type="GO" id="GO:0003700">
    <property type="term" value="F:DNA-binding transcription factor activity"/>
    <property type="evidence" value="ECO:0007669"/>
    <property type="project" value="TreeGrafter"/>
</dbReference>
<dbReference type="PROSITE" id="PS50932">
    <property type="entry name" value="HTH_LACI_2"/>
    <property type="match status" value="1"/>
</dbReference>
<dbReference type="AlphaFoldDB" id="A0A1E3RH04"/>
<dbReference type="SUPFAM" id="SSF53822">
    <property type="entry name" value="Periplasmic binding protein-like I"/>
    <property type="match status" value="1"/>
</dbReference>
<dbReference type="OrthoDB" id="37081at2"/>
<keyword evidence="2" id="KW-0238">DNA-binding</keyword>
<evidence type="ECO:0000259" key="4">
    <source>
        <dbReference type="PROSITE" id="PS50932"/>
    </source>
</evidence>
<dbReference type="GO" id="GO:0000976">
    <property type="term" value="F:transcription cis-regulatory region binding"/>
    <property type="evidence" value="ECO:0007669"/>
    <property type="project" value="TreeGrafter"/>
</dbReference>
<comment type="caution">
    <text evidence="5">The sequence shown here is derived from an EMBL/GenBank/DDBJ whole genome shotgun (WGS) entry which is preliminary data.</text>
</comment>
<evidence type="ECO:0000256" key="3">
    <source>
        <dbReference type="ARBA" id="ARBA00023163"/>
    </source>
</evidence>
<accession>A0A1E3RH04</accession>
<organism evidence="5 6">
    <name type="scientific">Mycolicibacterium flavescens</name>
    <name type="common">Mycobacterium flavescens</name>
    <dbReference type="NCBI Taxonomy" id="1776"/>
    <lineage>
        <taxon>Bacteria</taxon>
        <taxon>Bacillati</taxon>
        <taxon>Actinomycetota</taxon>
        <taxon>Actinomycetes</taxon>
        <taxon>Mycobacteriales</taxon>
        <taxon>Mycobacteriaceae</taxon>
        <taxon>Mycolicibacterium</taxon>
    </lineage>
</organism>
<dbReference type="PANTHER" id="PTHR30146:SF109">
    <property type="entry name" value="HTH-TYPE TRANSCRIPTIONAL REGULATOR GALS"/>
    <property type="match status" value="1"/>
</dbReference>
<dbReference type="SUPFAM" id="SSF47413">
    <property type="entry name" value="lambda repressor-like DNA-binding domains"/>
    <property type="match status" value="1"/>
</dbReference>
<dbReference type="InterPro" id="IPR046335">
    <property type="entry name" value="LacI/GalR-like_sensor"/>
</dbReference>
<keyword evidence="6" id="KW-1185">Reference proteome</keyword>
<evidence type="ECO:0000313" key="6">
    <source>
        <dbReference type="Proteomes" id="UP000094053"/>
    </source>
</evidence>
<dbReference type="Gene3D" id="3.40.50.2300">
    <property type="match status" value="2"/>
</dbReference>
<gene>
    <name evidence="5" type="ORF">BHQ18_16245</name>
</gene>
<dbReference type="Pfam" id="PF13377">
    <property type="entry name" value="Peripla_BP_3"/>
    <property type="match status" value="1"/>
</dbReference>
<dbReference type="STRING" id="1776.BHQ18_16245"/>
<protein>
    <submittedName>
        <fullName evidence="5">LacI family transcriptional regulator</fullName>
    </submittedName>
</protein>
<dbReference type="SMART" id="SM00354">
    <property type="entry name" value="HTH_LACI"/>
    <property type="match status" value="1"/>
</dbReference>
<dbReference type="InterPro" id="IPR028082">
    <property type="entry name" value="Peripla_BP_I"/>
</dbReference>
<keyword evidence="3" id="KW-0804">Transcription</keyword>
<evidence type="ECO:0000313" key="5">
    <source>
        <dbReference type="EMBL" id="ODQ89143.1"/>
    </source>
</evidence>
<keyword evidence="1" id="KW-0805">Transcription regulation</keyword>
<dbReference type="PANTHER" id="PTHR30146">
    <property type="entry name" value="LACI-RELATED TRANSCRIPTIONAL REPRESSOR"/>
    <property type="match status" value="1"/>
</dbReference>
<proteinExistence type="predicted"/>
<name>A0A1E3RH04_MYCFV</name>
<dbReference type="RefSeq" id="WP_069414660.1">
    <property type="nucleotide sequence ID" value="NZ_JACKUL010000035.1"/>
</dbReference>
<feature type="domain" description="HTH lacI-type" evidence="4">
    <location>
        <begin position="3"/>
        <end position="57"/>
    </location>
</feature>
<reference evidence="6" key="1">
    <citation type="submission" date="2016-09" db="EMBL/GenBank/DDBJ databases">
        <authorList>
            <person name="Greninger A.L."/>
            <person name="Jerome K.R."/>
            <person name="Mcnair B."/>
            <person name="Wallis C."/>
            <person name="Fang F."/>
        </authorList>
    </citation>
    <scope>NUCLEOTIDE SEQUENCE [LARGE SCALE GENOMIC DNA]</scope>
    <source>
        <strain evidence="6">M6</strain>
    </source>
</reference>
<dbReference type="InterPro" id="IPR010982">
    <property type="entry name" value="Lambda_DNA-bd_dom_sf"/>
</dbReference>
<sequence>MAAGIRDVAAAASVSVGTVSNVLNAPHKVAPATVERVQAAIDKLGFVRNDAARQLKAQRSRCVALIVLDIGNPFFTDVARGAERRAAQSNLTVLFGTSDDDTARERSYIDAFDEQRVYGLLVSPVGDDLTRLRTLQSRGTPVVLVDRDASSTPFSSVAVDDVAGGRLAAEHLCAIGRRRLAFVGGPRSLRQVSDRLRGAQRAVARHEGVSLEVLDTPELSVLAGRDAGDRLRARRPRDRPDAVFCANDLLAIGVLQALVLSGDVRVPDDIALIGYDDIDFARSAVVPLTSIRQPSTQIGTAAVELLEAAANNEEPQHIVYQPELVVRASTTGTSTTAGD</sequence>
<evidence type="ECO:0000256" key="1">
    <source>
        <dbReference type="ARBA" id="ARBA00023015"/>
    </source>
</evidence>
<dbReference type="EMBL" id="MIHA01000011">
    <property type="protein sequence ID" value="ODQ89143.1"/>
    <property type="molecule type" value="Genomic_DNA"/>
</dbReference>
<dbReference type="CDD" id="cd01392">
    <property type="entry name" value="HTH_LacI"/>
    <property type="match status" value="1"/>
</dbReference>
<dbReference type="Pfam" id="PF00356">
    <property type="entry name" value="LacI"/>
    <property type="match status" value="1"/>
</dbReference>
<evidence type="ECO:0000256" key="2">
    <source>
        <dbReference type="ARBA" id="ARBA00023125"/>
    </source>
</evidence>
<dbReference type="Proteomes" id="UP000094053">
    <property type="component" value="Unassembled WGS sequence"/>
</dbReference>
<dbReference type="PROSITE" id="PS00356">
    <property type="entry name" value="HTH_LACI_1"/>
    <property type="match status" value="1"/>
</dbReference>
<dbReference type="Gene3D" id="1.10.260.40">
    <property type="entry name" value="lambda repressor-like DNA-binding domains"/>
    <property type="match status" value="1"/>
</dbReference>
<dbReference type="InterPro" id="IPR000843">
    <property type="entry name" value="HTH_LacI"/>
</dbReference>